<name>A0ABQ2CTQ3_9DEIO</name>
<dbReference type="RefSeq" id="WP_188998683.1">
    <property type="nucleotide sequence ID" value="NZ_BMOD01000001.1"/>
</dbReference>
<evidence type="ECO:0000256" key="1">
    <source>
        <dbReference type="SAM" id="SignalP"/>
    </source>
</evidence>
<keyword evidence="1" id="KW-0732">Signal</keyword>
<comment type="caution">
    <text evidence="2">The sequence shown here is derived from an EMBL/GenBank/DDBJ whole genome shotgun (WGS) entry which is preliminary data.</text>
</comment>
<proteinExistence type="predicted"/>
<dbReference type="Proteomes" id="UP000632222">
    <property type="component" value="Unassembled WGS sequence"/>
</dbReference>
<sequence length="306" mass="34249">MTFFAARTLLLAALLCAGTAAAQTLKLVVTPKAGTSTRYKIVDPEGLLHYYTTKQNLILRRGSQICVDKGSLRYDLFVDNKKKLSKSMFSDSGCEKVWAPSPSFGEAVANYVDGITRFFLPSDTAVTISGSSKALSTTTCYDISTDVVLPAVYPYDVVELPLDLPDQTALLLQLKDQNDQTISRQMLTPEDKVGLIPLSEFQQASKYEVYSYQNFQPKLLFEGKLVFGDWQDMDFSSMDVQETMNWLLESQIQPFKVAVYNHLSHQNNAESHTIAQRVAEDIRQAYLAYDPDAAFECNALLDENLK</sequence>
<reference evidence="3" key="1">
    <citation type="journal article" date="2019" name="Int. J. Syst. Evol. Microbiol.">
        <title>The Global Catalogue of Microorganisms (GCM) 10K type strain sequencing project: providing services to taxonomists for standard genome sequencing and annotation.</title>
        <authorList>
            <consortium name="The Broad Institute Genomics Platform"/>
            <consortium name="The Broad Institute Genome Sequencing Center for Infectious Disease"/>
            <person name="Wu L."/>
            <person name="Ma J."/>
        </authorList>
    </citation>
    <scope>NUCLEOTIDE SEQUENCE [LARGE SCALE GENOMIC DNA]</scope>
    <source>
        <strain evidence="3">JCM 14370</strain>
    </source>
</reference>
<organism evidence="2 3">
    <name type="scientific">Deinococcus roseus</name>
    <dbReference type="NCBI Taxonomy" id="392414"/>
    <lineage>
        <taxon>Bacteria</taxon>
        <taxon>Thermotogati</taxon>
        <taxon>Deinococcota</taxon>
        <taxon>Deinococci</taxon>
        <taxon>Deinococcales</taxon>
        <taxon>Deinococcaceae</taxon>
        <taxon>Deinococcus</taxon>
    </lineage>
</organism>
<protein>
    <submittedName>
        <fullName evidence="2">Uncharacterized protein</fullName>
    </submittedName>
</protein>
<feature type="chain" id="PRO_5047359692" evidence="1">
    <location>
        <begin position="23"/>
        <end position="306"/>
    </location>
</feature>
<feature type="signal peptide" evidence="1">
    <location>
        <begin position="1"/>
        <end position="22"/>
    </location>
</feature>
<keyword evidence="3" id="KW-1185">Reference proteome</keyword>
<evidence type="ECO:0000313" key="2">
    <source>
        <dbReference type="EMBL" id="GGJ20066.1"/>
    </source>
</evidence>
<dbReference type="EMBL" id="BMOD01000001">
    <property type="protein sequence ID" value="GGJ20066.1"/>
    <property type="molecule type" value="Genomic_DNA"/>
</dbReference>
<accession>A0ABQ2CTQ3</accession>
<gene>
    <name evidence="2" type="ORF">GCM10008938_02770</name>
</gene>
<evidence type="ECO:0000313" key="3">
    <source>
        <dbReference type="Proteomes" id="UP000632222"/>
    </source>
</evidence>